<accession>A0A6N8IVM1</accession>
<dbReference type="GO" id="GO:0022857">
    <property type="term" value="F:transmembrane transporter activity"/>
    <property type="evidence" value="ECO:0007669"/>
    <property type="project" value="UniProtKB-UniRule"/>
</dbReference>
<feature type="transmembrane region" description="Helical" evidence="7">
    <location>
        <begin position="239"/>
        <end position="260"/>
    </location>
</feature>
<keyword evidence="2" id="KW-1003">Cell membrane</keyword>
<name>A0A6N8IVM1_9BURK</name>
<evidence type="ECO:0000256" key="1">
    <source>
        <dbReference type="ARBA" id="ARBA00004429"/>
    </source>
</evidence>
<evidence type="ECO:0000256" key="4">
    <source>
        <dbReference type="ARBA" id="ARBA00022692"/>
    </source>
</evidence>
<comment type="caution">
    <text evidence="7">Lacks conserved residue(s) required for the propagation of feature annotation.</text>
</comment>
<keyword evidence="4 7" id="KW-0812">Transmembrane</keyword>
<dbReference type="PANTHER" id="PTHR33362:SF5">
    <property type="entry name" value="C4-DICARBOXYLATE TRAP TRANSPORTER LARGE PERMEASE PROTEIN DCTM"/>
    <property type="match status" value="1"/>
</dbReference>
<comment type="subunit">
    <text evidence="7">The complex comprises the extracytoplasmic solute receptor protein and the two transmembrane proteins.</text>
</comment>
<evidence type="ECO:0000313" key="9">
    <source>
        <dbReference type="EMBL" id="MVQ30003.1"/>
    </source>
</evidence>
<keyword evidence="3 7" id="KW-0997">Cell inner membrane</keyword>
<keyword evidence="6 7" id="KW-0472">Membrane</keyword>
<keyword evidence="10" id="KW-1185">Reference proteome</keyword>
<protein>
    <recommendedName>
        <fullName evidence="7">TRAP transporter large permease protein</fullName>
    </recommendedName>
</protein>
<keyword evidence="7" id="KW-0813">Transport</keyword>
<comment type="subcellular location">
    <subcellularLocation>
        <location evidence="1 7">Cell inner membrane</location>
        <topology evidence="1 7">Multi-pass membrane protein</topology>
    </subcellularLocation>
</comment>
<dbReference type="EMBL" id="WSEL01000003">
    <property type="protein sequence ID" value="MVQ30003.1"/>
    <property type="molecule type" value="Genomic_DNA"/>
</dbReference>
<dbReference type="Pfam" id="PF06808">
    <property type="entry name" value="DctM"/>
    <property type="match status" value="1"/>
</dbReference>
<evidence type="ECO:0000256" key="7">
    <source>
        <dbReference type="RuleBase" id="RU369079"/>
    </source>
</evidence>
<feature type="domain" description="TRAP C4-dicarboxylate transport system permease DctM subunit" evidence="8">
    <location>
        <begin position="33"/>
        <end position="443"/>
    </location>
</feature>
<dbReference type="PANTHER" id="PTHR33362">
    <property type="entry name" value="SIALIC ACID TRAP TRANSPORTER PERMEASE PROTEIN SIAT-RELATED"/>
    <property type="match status" value="1"/>
</dbReference>
<gene>
    <name evidence="9" type="ORF">GON04_11120</name>
</gene>
<keyword evidence="5 7" id="KW-1133">Transmembrane helix</keyword>
<dbReference type="AlphaFoldDB" id="A0A6N8IVM1"/>
<dbReference type="InterPro" id="IPR010656">
    <property type="entry name" value="DctM"/>
</dbReference>
<comment type="function">
    <text evidence="7">Part of the tripartite ATP-independent periplasmic (TRAP) transport system.</text>
</comment>
<evidence type="ECO:0000313" key="10">
    <source>
        <dbReference type="Proteomes" id="UP000469385"/>
    </source>
</evidence>
<dbReference type="PIRSF" id="PIRSF006066">
    <property type="entry name" value="HI0050"/>
    <property type="match status" value="1"/>
</dbReference>
<dbReference type="GO" id="GO:0005886">
    <property type="term" value="C:plasma membrane"/>
    <property type="evidence" value="ECO:0007669"/>
    <property type="project" value="UniProtKB-SubCell"/>
</dbReference>
<feature type="transmembrane region" description="Helical" evidence="7">
    <location>
        <begin position="296"/>
        <end position="313"/>
    </location>
</feature>
<evidence type="ECO:0000256" key="5">
    <source>
        <dbReference type="ARBA" id="ARBA00022989"/>
    </source>
</evidence>
<dbReference type="RefSeq" id="WP_157397941.1">
    <property type="nucleotide sequence ID" value="NZ_WSEL01000003.1"/>
</dbReference>
<evidence type="ECO:0000256" key="3">
    <source>
        <dbReference type="ARBA" id="ARBA00022519"/>
    </source>
</evidence>
<comment type="caution">
    <text evidence="9">The sequence shown here is derived from an EMBL/GenBank/DDBJ whole genome shotgun (WGS) entry which is preliminary data.</text>
</comment>
<evidence type="ECO:0000256" key="6">
    <source>
        <dbReference type="ARBA" id="ARBA00023136"/>
    </source>
</evidence>
<evidence type="ECO:0000256" key="2">
    <source>
        <dbReference type="ARBA" id="ARBA00022475"/>
    </source>
</evidence>
<feature type="transmembrane region" description="Helical" evidence="7">
    <location>
        <begin position="199"/>
        <end position="218"/>
    </location>
</feature>
<sequence>MLALAIFALIGGALFLAGTSISVPAVGAVLFVIAFAFFFAAGVHIAAALGTLGVMFGLIYLDRPFWNFVGEIVWGPSTNFVLVAVPLFILMGEIMLRAGLSDKLYRCLALWTGRLPGGLLHTNIIASGVFSAISGSSVATAATMGSVALPYFARTGYSPRWVLGSVAAGGALGNLIPPGITFILYGLMTETSVGALYKAAIGPSVLVVVLFLLLIAMHGMKDRQRAEHAASWAEKFRSLLDLVPTIILIVLVLGSIYVGWATPTESAALGVVGAIAIAAISRRLDWKMLNESAVNTSHVTAMLGLILFGAYILNHVLTHLGVPRAASEMLKGLSMQPWIAMLLIMGFYIALGTFMEGLSMIIATTPVIFPIVLALGYDPVWFGVVVTMAVEIALISPPDGTVLYVLQGMRKDGGSLSDVFSGVMPFVFVYILAMVMLLAFPQIALYIPNLYK</sequence>
<proteinExistence type="inferred from homology"/>
<evidence type="ECO:0000259" key="8">
    <source>
        <dbReference type="Pfam" id="PF06808"/>
    </source>
</evidence>
<dbReference type="Proteomes" id="UP000469385">
    <property type="component" value="Unassembled WGS sequence"/>
</dbReference>
<feature type="transmembrane region" description="Helical" evidence="7">
    <location>
        <begin position="73"/>
        <end position="96"/>
    </location>
</feature>
<feature type="transmembrane region" description="Helical" evidence="7">
    <location>
        <begin position="161"/>
        <end position="187"/>
    </location>
</feature>
<dbReference type="InterPro" id="IPR004681">
    <property type="entry name" value="TRAP_DctM"/>
</dbReference>
<comment type="similarity">
    <text evidence="7">Belongs to the TRAP transporter large permease family.</text>
</comment>
<feature type="transmembrane region" description="Helical" evidence="7">
    <location>
        <begin position="427"/>
        <end position="447"/>
    </location>
</feature>
<dbReference type="NCBIfam" id="TIGR00786">
    <property type="entry name" value="dctM"/>
    <property type="match status" value="1"/>
</dbReference>
<organism evidence="9 10">
    <name type="scientific">Ramlibacter pinisoli</name>
    <dbReference type="NCBI Taxonomy" id="2682844"/>
    <lineage>
        <taxon>Bacteria</taxon>
        <taxon>Pseudomonadati</taxon>
        <taxon>Pseudomonadota</taxon>
        <taxon>Betaproteobacteria</taxon>
        <taxon>Burkholderiales</taxon>
        <taxon>Comamonadaceae</taxon>
        <taxon>Ramlibacter</taxon>
    </lineage>
</organism>
<feature type="transmembrane region" description="Helical" evidence="7">
    <location>
        <begin position="32"/>
        <end position="61"/>
    </location>
</feature>
<reference evidence="9 10" key="1">
    <citation type="submission" date="2019-12" db="EMBL/GenBank/DDBJ databases">
        <authorList>
            <person name="Huq M.A."/>
        </authorList>
    </citation>
    <scope>NUCLEOTIDE SEQUENCE [LARGE SCALE GENOMIC DNA]</scope>
    <source>
        <strain evidence="9 10">MAH-25</strain>
    </source>
</reference>
<feature type="transmembrane region" description="Helical" evidence="7">
    <location>
        <begin position="333"/>
        <end position="351"/>
    </location>
</feature>
<feature type="transmembrane region" description="Helical" evidence="7">
    <location>
        <begin position="266"/>
        <end position="284"/>
    </location>
</feature>